<evidence type="ECO:0000256" key="2">
    <source>
        <dbReference type="ARBA" id="ARBA00022475"/>
    </source>
</evidence>
<evidence type="ECO:0000256" key="6">
    <source>
        <dbReference type="ARBA" id="ARBA00022989"/>
    </source>
</evidence>
<evidence type="ECO:0000256" key="1">
    <source>
        <dbReference type="ARBA" id="ARBA00004651"/>
    </source>
</evidence>
<keyword evidence="3" id="KW-0328">Glycosyltransferase</keyword>
<dbReference type="PANTHER" id="PTHR33908">
    <property type="entry name" value="MANNOSYLTRANSFERASE YKCB-RELATED"/>
    <property type="match status" value="1"/>
</dbReference>
<comment type="subcellular location">
    <subcellularLocation>
        <location evidence="1">Cell membrane</location>
        <topology evidence="1">Multi-pass membrane protein</topology>
    </subcellularLocation>
</comment>
<comment type="caution">
    <text evidence="9">The sequence shown here is derived from an EMBL/GenBank/DDBJ whole genome shotgun (WGS) entry which is preliminary data.</text>
</comment>
<evidence type="ECO:0000313" key="10">
    <source>
        <dbReference type="Proteomes" id="UP001595886"/>
    </source>
</evidence>
<dbReference type="RefSeq" id="WP_380019559.1">
    <property type="nucleotide sequence ID" value="NZ_JBHSHD010000005.1"/>
</dbReference>
<evidence type="ECO:0000256" key="3">
    <source>
        <dbReference type="ARBA" id="ARBA00022676"/>
    </source>
</evidence>
<evidence type="ECO:0008006" key="11">
    <source>
        <dbReference type="Google" id="ProtNLM"/>
    </source>
</evidence>
<feature type="transmembrane region" description="Helical" evidence="8">
    <location>
        <begin position="262"/>
        <end position="286"/>
    </location>
</feature>
<evidence type="ECO:0000313" key="9">
    <source>
        <dbReference type="EMBL" id="MFC4819764.1"/>
    </source>
</evidence>
<protein>
    <recommendedName>
        <fullName evidence="11">Glycosyltransferase RgtA/B/C/D-like domain-containing protein</fullName>
    </recommendedName>
</protein>
<keyword evidence="7 8" id="KW-0472">Membrane</keyword>
<evidence type="ECO:0000256" key="4">
    <source>
        <dbReference type="ARBA" id="ARBA00022679"/>
    </source>
</evidence>
<feature type="transmembrane region" description="Helical" evidence="8">
    <location>
        <begin position="95"/>
        <end position="115"/>
    </location>
</feature>
<keyword evidence="6 8" id="KW-1133">Transmembrane helix</keyword>
<dbReference type="EMBL" id="JBHSHD010000005">
    <property type="protein sequence ID" value="MFC4819764.1"/>
    <property type="molecule type" value="Genomic_DNA"/>
</dbReference>
<feature type="transmembrane region" description="Helical" evidence="8">
    <location>
        <begin position="196"/>
        <end position="213"/>
    </location>
</feature>
<feature type="transmembrane region" description="Helical" evidence="8">
    <location>
        <begin position="122"/>
        <end position="139"/>
    </location>
</feature>
<dbReference type="InterPro" id="IPR050297">
    <property type="entry name" value="LipidA_mod_glycosyltrf_83"/>
</dbReference>
<feature type="transmembrane region" description="Helical" evidence="8">
    <location>
        <begin position="366"/>
        <end position="384"/>
    </location>
</feature>
<accession>A0ABV9QT24</accession>
<sequence>MQSPAESAAAPGQEGPDDPRWPAMLYGLIALAAVAFAFVGLSTSSYWIDELFTAYLIDPGADLAQRMQRILRDVHPPLYYLALHGWADVFGRSEAALRAFSALCASTALLVFAAGMRRVARPAAIAFACAVAATSTFWFEQAQNARNYTWLMLLTSALLAAALQLRRRVREAAGFPFATWLLLSLLGAAASLSHSYLLLGTGMLLLYLIATLPDLRLRAALALSGAAILGAYLVFAWFQLHAMERDFSADWFRSDLRFIGQHLLRALGAGLSHPAAVVVAALLVALAWRRARRSADGPRRAADDADWAAGLAAFVIVGGIAGGVAVTQLFAPSFSFRNVLTFAPFGWLLLARLYDAAGPRASTRRGAVAAVLIALVLAAQQIALAPGRFLQRNEPWRASAGDVLAQTSCSGAIPAVVMAEAYSGQEADLRMLAERHYHGYYVPQRRVEAFTPAELLRRYETGDAAGGCPLLAWGVRGLGEQRAVTLAMALANRPVARAHGVAVHEFPQYLLRGLSWRKRLEGFVFVLAGKETLESSTQDRIAVTRVDEPSPPDTATFLIRTWHDGKPMREERAVVPLAALNSAPLRDWRQAAAAVDGSAR</sequence>
<evidence type="ECO:0000256" key="5">
    <source>
        <dbReference type="ARBA" id="ARBA00022692"/>
    </source>
</evidence>
<feature type="transmembrane region" description="Helical" evidence="8">
    <location>
        <begin position="145"/>
        <end position="165"/>
    </location>
</feature>
<feature type="transmembrane region" description="Helical" evidence="8">
    <location>
        <begin position="307"/>
        <end position="330"/>
    </location>
</feature>
<keyword evidence="2" id="KW-1003">Cell membrane</keyword>
<keyword evidence="10" id="KW-1185">Reference proteome</keyword>
<feature type="transmembrane region" description="Helical" evidence="8">
    <location>
        <begin position="25"/>
        <end position="48"/>
    </location>
</feature>
<dbReference type="Proteomes" id="UP001595886">
    <property type="component" value="Unassembled WGS sequence"/>
</dbReference>
<reference evidence="10" key="1">
    <citation type="journal article" date="2019" name="Int. J. Syst. Evol. Microbiol.">
        <title>The Global Catalogue of Microorganisms (GCM) 10K type strain sequencing project: providing services to taxonomists for standard genome sequencing and annotation.</title>
        <authorList>
            <consortium name="The Broad Institute Genomics Platform"/>
            <consortium name="The Broad Institute Genome Sequencing Center for Infectious Disease"/>
            <person name="Wu L."/>
            <person name="Ma J."/>
        </authorList>
    </citation>
    <scope>NUCLEOTIDE SEQUENCE [LARGE SCALE GENOMIC DNA]</scope>
    <source>
        <strain evidence="10">CCUG 30340</strain>
    </source>
</reference>
<gene>
    <name evidence="9" type="ORF">ACFO6Q_05490</name>
</gene>
<keyword evidence="4" id="KW-0808">Transferase</keyword>
<evidence type="ECO:0000256" key="8">
    <source>
        <dbReference type="SAM" id="Phobius"/>
    </source>
</evidence>
<feature type="transmembrane region" description="Helical" evidence="8">
    <location>
        <begin position="220"/>
        <end position="242"/>
    </location>
</feature>
<evidence type="ECO:0000256" key="7">
    <source>
        <dbReference type="ARBA" id="ARBA00023136"/>
    </source>
</evidence>
<dbReference type="PANTHER" id="PTHR33908:SF3">
    <property type="entry name" value="UNDECAPRENYL PHOSPHATE-ALPHA-4-AMINO-4-DEOXY-L-ARABINOSE ARABINOSYL TRANSFERASE"/>
    <property type="match status" value="1"/>
</dbReference>
<organism evidence="9 10">
    <name type="scientific">Dokdonella ginsengisoli</name>
    <dbReference type="NCBI Taxonomy" id="363846"/>
    <lineage>
        <taxon>Bacteria</taxon>
        <taxon>Pseudomonadati</taxon>
        <taxon>Pseudomonadota</taxon>
        <taxon>Gammaproteobacteria</taxon>
        <taxon>Lysobacterales</taxon>
        <taxon>Rhodanobacteraceae</taxon>
        <taxon>Dokdonella</taxon>
    </lineage>
</organism>
<name>A0ABV9QT24_9GAMM</name>
<proteinExistence type="predicted"/>
<feature type="transmembrane region" description="Helical" evidence="8">
    <location>
        <begin position="172"/>
        <end position="190"/>
    </location>
</feature>
<feature type="transmembrane region" description="Helical" evidence="8">
    <location>
        <begin position="336"/>
        <end position="354"/>
    </location>
</feature>
<keyword evidence="5 8" id="KW-0812">Transmembrane</keyword>